<dbReference type="EMBL" id="NBCO01000006">
    <property type="protein sequence ID" value="ORC91113.1"/>
    <property type="molecule type" value="Genomic_DNA"/>
</dbReference>
<dbReference type="AlphaFoldDB" id="A0A1X0P340"/>
<sequence length="183" mass="20964">MVLLRRSSVVLQHFRRSSTLYSSSSHYSNNNNSSRTTAAASSSIPAEKLELLLQRCGLHSIIDAHGGSDNFARIVHSHTEYQLFAPLFTPYFTISHHQLTMLGDTIMDDFLTRAIMDYAIHMGLVLTVNATRQLKAVLHNHFTLRLFAKELHFDELVVPLEFYTSTHNNNNNNHHHHNKEKEK</sequence>
<dbReference type="Proteomes" id="UP000192257">
    <property type="component" value="Unassembled WGS sequence"/>
</dbReference>
<keyword evidence="2" id="KW-1185">Reference proteome</keyword>
<accession>A0A1X0P340</accession>
<name>A0A1X0P340_9TRYP</name>
<reference evidence="1 2" key="1">
    <citation type="submission" date="2017-03" db="EMBL/GenBank/DDBJ databases">
        <title>An alternative strategy for trypanosome survival in the mammalian bloodstream revealed through genome and transcriptome analysis of the ubiquitous bovine parasite Trypanosoma (Megatrypanum) theileri.</title>
        <authorList>
            <person name="Kelly S."/>
            <person name="Ivens A."/>
            <person name="Mott A."/>
            <person name="O'Neill E."/>
            <person name="Emms D."/>
            <person name="Macleod O."/>
            <person name="Voorheis P."/>
            <person name="Matthews J."/>
            <person name="Matthews K."/>
            <person name="Carrington M."/>
        </authorList>
    </citation>
    <scope>NUCLEOTIDE SEQUENCE [LARGE SCALE GENOMIC DNA]</scope>
    <source>
        <strain evidence="1">Edinburgh</strain>
    </source>
</reference>
<evidence type="ECO:0000313" key="2">
    <source>
        <dbReference type="Proteomes" id="UP000192257"/>
    </source>
</evidence>
<dbReference type="GeneID" id="39982935"/>
<organism evidence="1 2">
    <name type="scientific">Trypanosoma theileri</name>
    <dbReference type="NCBI Taxonomy" id="67003"/>
    <lineage>
        <taxon>Eukaryota</taxon>
        <taxon>Discoba</taxon>
        <taxon>Euglenozoa</taxon>
        <taxon>Kinetoplastea</taxon>
        <taxon>Metakinetoplastina</taxon>
        <taxon>Trypanosomatida</taxon>
        <taxon>Trypanosomatidae</taxon>
        <taxon>Trypanosoma</taxon>
    </lineage>
</organism>
<dbReference type="RefSeq" id="XP_028885179.1">
    <property type="nucleotide sequence ID" value="XM_029023155.1"/>
</dbReference>
<evidence type="ECO:0000313" key="1">
    <source>
        <dbReference type="EMBL" id="ORC91113.1"/>
    </source>
</evidence>
<dbReference type="VEuPathDB" id="TriTrypDB:TM35_000061180"/>
<gene>
    <name evidence="1" type="ORF">TM35_000061180</name>
</gene>
<feature type="non-terminal residue" evidence="1">
    <location>
        <position position="183"/>
    </location>
</feature>
<proteinExistence type="predicted"/>
<comment type="caution">
    <text evidence="1">The sequence shown here is derived from an EMBL/GenBank/DDBJ whole genome shotgun (WGS) entry which is preliminary data.</text>
</comment>
<protein>
    <submittedName>
        <fullName evidence="1">Uncharacterized protein</fullName>
    </submittedName>
</protein>
<dbReference type="OrthoDB" id="276577at2759"/>